<keyword evidence="3" id="KW-1185">Reference proteome</keyword>
<dbReference type="Proteomes" id="UP001215231">
    <property type="component" value="Chromosome"/>
</dbReference>
<evidence type="ECO:0000313" key="3">
    <source>
        <dbReference type="Proteomes" id="UP001215231"/>
    </source>
</evidence>
<evidence type="ECO:0000313" key="2">
    <source>
        <dbReference type="EMBL" id="WDE10568.1"/>
    </source>
</evidence>
<organism evidence="2 3">
    <name type="scientific">Thalassomonas haliotis</name>
    <dbReference type="NCBI Taxonomy" id="485448"/>
    <lineage>
        <taxon>Bacteria</taxon>
        <taxon>Pseudomonadati</taxon>
        <taxon>Pseudomonadota</taxon>
        <taxon>Gammaproteobacteria</taxon>
        <taxon>Alteromonadales</taxon>
        <taxon>Colwelliaceae</taxon>
        <taxon>Thalassomonas</taxon>
    </lineage>
</organism>
<keyword evidence="1" id="KW-0812">Transmembrane</keyword>
<keyword evidence="1" id="KW-0472">Membrane</keyword>
<feature type="transmembrane region" description="Helical" evidence="1">
    <location>
        <begin position="16"/>
        <end position="34"/>
    </location>
</feature>
<reference evidence="2 3" key="1">
    <citation type="journal article" date="2022" name="Mar. Drugs">
        <title>Bioassay-Guided Fractionation Leads to the Detection of Cholic Acid Generated by the Rare Thalassomonas sp.</title>
        <authorList>
            <person name="Pheiffer F."/>
            <person name="Schneider Y.K."/>
            <person name="Hansen E.H."/>
            <person name="Andersen J.H."/>
            <person name="Isaksson J."/>
            <person name="Busche T."/>
            <person name="R C."/>
            <person name="Kalinowski J."/>
            <person name="Zyl L.V."/>
            <person name="Trindade M."/>
        </authorList>
    </citation>
    <scope>NUCLEOTIDE SEQUENCE [LARGE SCALE GENOMIC DNA]</scope>
    <source>
        <strain evidence="2 3">A5K-61T</strain>
    </source>
</reference>
<keyword evidence="1" id="KW-1133">Transmembrane helix</keyword>
<protein>
    <submittedName>
        <fullName evidence="2">Uncharacterized protein</fullName>
    </submittedName>
</protein>
<gene>
    <name evidence="2" type="ORF">H3N35_20230</name>
</gene>
<accession>A0ABY7VCC8</accession>
<dbReference type="EMBL" id="CP059693">
    <property type="protein sequence ID" value="WDE10568.1"/>
    <property type="molecule type" value="Genomic_DNA"/>
</dbReference>
<dbReference type="RefSeq" id="WP_274050610.1">
    <property type="nucleotide sequence ID" value="NZ_CP059693.1"/>
</dbReference>
<sequence>MTLAVSQKKSSLDIRIYLYIIGLVCLSANVWFTYQLDKQQLYRQQPPQQQLLTSQLTQDLPQKSNNALVAVISSATVSPGNHSSLQEGF</sequence>
<proteinExistence type="predicted"/>
<evidence type="ECO:0000256" key="1">
    <source>
        <dbReference type="SAM" id="Phobius"/>
    </source>
</evidence>
<name>A0ABY7VCC8_9GAMM</name>